<feature type="coiled-coil region" evidence="13">
    <location>
        <begin position="9"/>
        <end position="36"/>
    </location>
</feature>
<dbReference type="GO" id="GO:0005737">
    <property type="term" value="C:cytoplasm"/>
    <property type="evidence" value="ECO:0007669"/>
    <property type="project" value="InterPro"/>
</dbReference>
<dbReference type="InterPro" id="IPR036061">
    <property type="entry name" value="CheW-like_dom_sf"/>
</dbReference>
<dbReference type="InterPro" id="IPR004358">
    <property type="entry name" value="Sig_transdc_His_kin-like_C"/>
</dbReference>
<evidence type="ECO:0000256" key="11">
    <source>
        <dbReference type="ARBA" id="ARBA00035100"/>
    </source>
</evidence>
<sequence>MDNFRSTYKEETEELLADLESALLELSEDKENMELVSRIFRAMHTIKGSGAMFGFDEIVAFTHDVETVLDLVRDKIIPVNKNLVDLTLAACDQIRQMIEKKPEDNETDNVSEITRSFKKLIPDKNVSDEKTETADNDDLESISEPKTYRIRFRPGPDIFQYGTRPILLLEEIRQMGDCRIIGHTHAIPDLKKLNPESCYIHWNIILTTSKDIDTITDVFVFVEDMSQLNIEIIEESDLLNDDGEYKKVGDILIDRGDITPDDLRDALNSQKRIGEMLVEYQRLDPDIIESALAEQNHMRNLVKKRKDIVSASSIRVASEKLDLLVDLVGEMVTVQASLTQKALNMDDPELLTIAEDVERLTAELRDNTISIRMLPVGTTFAKFKRLVYDLSQELGKEVVLTTRGGETELDKTVIERLNDPMVHIIRNSIGHGIELPDVRKSLGKPAKGNIHLCAEHSGANVLIKISDDGAGLDLDAIRKQAVKNKIIKPDTNISENELYSLIFLPGFSTASSIDEVSGRGVGMDVVKQGIENLRGSIDISSRQGTGTTITLKLPLTLAIIDGLMVELDKTCYVIPLAAVEECLELTSNIVVNGHGRNIASVRGEIVPYIYLRELFKLESTPPETEQIVIVRLNNNRVGFVVENIIGEHQTVIKTLGKIYKNAKVFSGSTILADGTVAVILDPYKLVEIAESEELLERNQYVSWLSY</sequence>
<dbReference type="Proteomes" id="UP000663720">
    <property type="component" value="Chromosome"/>
</dbReference>
<feature type="domain" description="CheW-like" evidence="15">
    <location>
        <begin position="559"/>
        <end position="691"/>
    </location>
</feature>
<dbReference type="PROSITE" id="PS50851">
    <property type="entry name" value="CHEW"/>
    <property type="match status" value="1"/>
</dbReference>
<dbReference type="SUPFAM" id="SSF47384">
    <property type="entry name" value="Homodimeric domain of signal transducing histidine kinase"/>
    <property type="match status" value="1"/>
</dbReference>
<dbReference type="EC" id="2.7.13.3" evidence="2"/>
<keyword evidence="4" id="KW-0145">Chemotaxis</keyword>
<dbReference type="PANTHER" id="PTHR43395">
    <property type="entry name" value="SENSOR HISTIDINE KINASE CHEA"/>
    <property type="match status" value="1"/>
</dbReference>
<dbReference type="GO" id="GO:0000155">
    <property type="term" value="F:phosphorelay sensor kinase activity"/>
    <property type="evidence" value="ECO:0007669"/>
    <property type="project" value="InterPro"/>
</dbReference>
<comment type="function">
    <text evidence="11">Involved in the transmission of sensory signals from the chemoreceptors to the flagellar motors. CheA is autophosphorylated; it can transfer its phosphate group to either CheB or CheY.</text>
</comment>
<evidence type="ECO:0000256" key="3">
    <source>
        <dbReference type="ARBA" id="ARBA00021495"/>
    </source>
</evidence>
<proteinExistence type="predicted"/>
<feature type="modified residue" description="Phosphohistidine" evidence="12">
    <location>
        <position position="44"/>
    </location>
</feature>
<organism evidence="17 18">
    <name type="scientific">Desulfonema limicola</name>
    <dbReference type="NCBI Taxonomy" id="45656"/>
    <lineage>
        <taxon>Bacteria</taxon>
        <taxon>Pseudomonadati</taxon>
        <taxon>Thermodesulfobacteriota</taxon>
        <taxon>Desulfobacteria</taxon>
        <taxon>Desulfobacterales</taxon>
        <taxon>Desulfococcaceae</taxon>
        <taxon>Desulfonema</taxon>
    </lineage>
</organism>
<dbReference type="SMART" id="SM00073">
    <property type="entry name" value="HPT"/>
    <property type="match status" value="1"/>
</dbReference>
<dbReference type="SMART" id="SM00387">
    <property type="entry name" value="HATPase_c"/>
    <property type="match status" value="1"/>
</dbReference>
<dbReference type="KEGG" id="dli:dnl_39390"/>
<evidence type="ECO:0000256" key="13">
    <source>
        <dbReference type="SAM" id="Coils"/>
    </source>
</evidence>
<dbReference type="CDD" id="cd00088">
    <property type="entry name" value="HPT"/>
    <property type="match status" value="1"/>
</dbReference>
<keyword evidence="13" id="KW-0175">Coiled coil</keyword>
<dbReference type="GO" id="GO:0005524">
    <property type="term" value="F:ATP binding"/>
    <property type="evidence" value="ECO:0007669"/>
    <property type="project" value="UniProtKB-KW"/>
</dbReference>
<dbReference type="InterPro" id="IPR037006">
    <property type="entry name" value="CheA-like_homodim_sf"/>
</dbReference>
<gene>
    <name evidence="17" type="primary">cheA2</name>
    <name evidence="17" type="ORF">dnl_39390</name>
</gene>
<dbReference type="SUPFAM" id="SSF160246">
    <property type="entry name" value="EspE N-terminal domain-like"/>
    <property type="match status" value="1"/>
</dbReference>
<feature type="domain" description="HPt" evidence="16">
    <location>
        <begin position="1"/>
        <end position="101"/>
    </location>
</feature>
<evidence type="ECO:0000256" key="8">
    <source>
        <dbReference type="ARBA" id="ARBA00022777"/>
    </source>
</evidence>
<dbReference type="PANTHER" id="PTHR43395:SF10">
    <property type="entry name" value="CHEMOTAXIS PROTEIN CHEA"/>
    <property type="match status" value="1"/>
</dbReference>
<dbReference type="SUPFAM" id="SSF55874">
    <property type="entry name" value="ATPase domain of HSP90 chaperone/DNA topoisomerase II/histidine kinase"/>
    <property type="match status" value="1"/>
</dbReference>
<dbReference type="InterPro" id="IPR003594">
    <property type="entry name" value="HATPase_dom"/>
</dbReference>
<keyword evidence="5 12" id="KW-0597">Phosphoprotein</keyword>
<keyword evidence="8" id="KW-0418">Kinase</keyword>
<evidence type="ECO:0000256" key="1">
    <source>
        <dbReference type="ARBA" id="ARBA00000085"/>
    </source>
</evidence>
<dbReference type="AlphaFoldDB" id="A0A975GHK5"/>
<keyword evidence="18" id="KW-1185">Reference proteome</keyword>
<dbReference type="PROSITE" id="PS50109">
    <property type="entry name" value="HIS_KIN"/>
    <property type="match status" value="1"/>
</dbReference>
<dbReference type="InterPro" id="IPR036890">
    <property type="entry name" value="HATPase_C_sf"/>
</dbReference>
<dbReference type="PRINTS" id="PR00344">
    <property type="entry name" value="BCTRLSENSOR"/>
</dbReference>
<dbReference type="InterPro" id="IPR037257">
    <property type="entry name" value="T2SS_E_N_sf"/>
</dbReference>
<dbReference type="SUPFAM" id="SSF50341">
    <property type="entry name" value="CheW-like"/>
    <property type="match status" value="1"/>
</dbReference>
<dbReference type="Pfam" id="PF02895">
    <property type="entry name" value="H-kinase_dim"/>
    <property type="match status" value="1"/>
</dbReference>
<evidence type="ECO:0000259" key="15">
    <source>
        <dbReference type="PROSITE" id="PS50851"/>
    </source>
</evidence>
<dbReference type="Pfam" id="PF01584">
    <property type="entry name" value="CheW"/>
    <property type="match status" value="1"/>
</dbReference>
<keyword evidence="7" id="KW-0547">Nucleotide-binding</keyword>
<dbReference type="InterPro" id="IPR036641">
    <property type="entry name" value="HPT_dom_sf"/>
</dbReference>
<dbReference type="InterPro" id="IPR051315">
    <property type="entry name" value="Bact_Chemotaxis_CheA"/>
</dbReference>
<evidence type="ECO:0000313" key="18">
    <source>
        <dbReference type="Proteomes" id="UP000663720"/>
    </source>
</evidence>
<dbReference type="Gene3D" id="1.20.120.160">
    <property type="entry name" value="HPT domain"/>
    <property type="match status" value="1"/>
</dbReference>
<dbReference type="SUPFAM" id="SSF47226">
    <property type="entry name" value="Histidine-containing phosphotransfer domain, HPT domain"/>
    <property type="match status" value="1"/>
</dbReference>
<dbReference type="EMBL" id="CP061799">
    <property type="protein sequence ID" value="QTA81600.1"/>
    <property type="molecule type" value="Genomic_DNA"/>
</dbReference>
<dbReference type="GO" id="GO:0006935">
    <property type="term" value="P:chemotaxis"/>
    <property type="evidence" value="ECO:0007669"/>
    <property type="project" value="UniProtKB-KW"/>
</dbReference>
<evidence type="ECO:0000256" key="5">
    <source>
        <dbReference type="ARBA" id="ARBA00022553"/>
    </source>
</evidence>
<evidence type="ECO:0000259" key="14">
    <source>
        <dbReference type="PROSITE" id="PS50109"/>
    </source>
</evidence>
<protein>
    <recommendedName>
        <fullName evidence="3">Chemotaxis protein CheA</fullName>
        <ecNumber evidence="2">2.7.13.3</ecNumber>
    </recommendedName>
</protein>
<dbReference type="InterPro" id="IPR036097">
    <property type="entry name" value="HisK_dim/P_sf"/>
</dbReference>
<keyword evidence="10" id="KW-0902">Two-component regulatory system</keyword>
<dbReference type="Pfam" id="PF01627">
    <property type="entry name" value="Hpt"/>
    <property type="match status" value="1"/>
</dbReference>
<evidence type="ECO:0000256" key="4">
    <source>
        <dbReference type="ARBA" id="ARBA00022500"/>
    </source>
</evidence>
<keyword evidence="9" id="KW-0067">ATP-binding</keyword>
<dbReference type="InterPro" id="IPR008207">
    <property type="entry name" value="Sig_transdc_His_kin_Hpt_dom"/>
</dbReference>
<dbReference type="FunFam" id="3.30.565.10:FF:000016">
    <property type="entry name" value="Chemotaxis protein CheA, putative"/>
    <property type="match status" value="1"/>
</dbReference>
<dbReference type="Gene3D" id="2.30.30.40">
    <property type="entry name" value="SH3 Domains"/>
    <property type="match status" value="1"/>
</dbReference>
<name>A0A975GHK5_9BACT</name>
<dbReference type="SMART" id="SM01231">
    <property type="entry name" value="H-kinase_dim"/>
    <property type="match status" value="1"/>
</dbReference>
<comment type="catalytic activity">
    <reaction evidence="1">
        <text>ATP + protein L-histidine = ADP + protein N-phospho-L-histidine.</text>
        <dbReference type="EC" id="2.7.13.3"/>
    </reaction>
</comment>
<keyword evidence="6" id="KW-0808">Transferase</keyword>
<dbReference type="Pfam" id="PF02518">
    <property type="entry name" value="HATPase_c"/>
    <property type="match status" value="1"/>
</dbReference>
<evidence type="ECO:0000256" key="10">
    <source>
        <dbReference type="ARBA" id="ARBA00023012"/>
    </source>
</evidence>
<accession>A0A975GHK5</accession>
<dbReference type="SMART" id="SM00260">
    <property type="entry name" value="CheW"/>
    <property type="match status" value="1"/>
</dbReference>
<dbReference type="CDD" id="cd00731">
    <property type="entry name" value="CheA_reg"/>
    <property type="match status" value="1"/>
</dbReference>
<reference evidence="17" key="1">
    <citation type="journal article" date="2021" name="Microb. Physiol.">
        <title>Proteogenomic Insights into the Physiology of Marine, Sulfate-Reducing, Filamentous Desulfonema limicola and Desulfonema magnum.</title>
        <authorList>
            <person name="Schnaars V."/>
            <person name="Wohlbrand L."/>
            <person name="Scheve S."/>
            <person name="Hinrichs C."/>
            <person name="Reinhardt R."/>
            <person name="Rabus R."/>
        </authorList>
    </citation>
    <scope>NUCLEOTIDE SEQUENCE</scope>
    <source>
        <strain evidence="17">5ac10</strain>
    </source>
</reference>
<dbReference type="Gene3D" id="1.10.287.560">
    <property type="entry name" value="Histidine kinase CheA-like, homodimeric domain"/>
    <property type="match status" value="1"/>
</dbReference>
<dbReference type="Gene3D" id="3.30.565.10">
    <property type="entry name" value="Histidine kinase-like ATPase, C-terminal domain"/>
    <property type="match status" value="1"/>
</dbReference>
<evidence type="ECO:0000256" key="12">
    <source>
        <dbReference type="PROSITE-ProRule" id="PRU00110"/>
    </source>
</evidence>
<evidence type="ECO:0000313" key="17">
    <source>
        <dbReference type="EMBL" id="QTA81600.1"/>
    </source>
</evidence>
<evidence type="ECO:0000256" key="6">
    <source>
        <dbReference type="ARBA" id="ARBA00022679"/>
    </source>
</evidence>
<evidence type="ECO:0000256" key="7">
    <source>
        <dbReference type="ARBA" id="ARBA00022741"/>
    </source>
</evidence>
<evidence type="ECO:0000256" key="2">
    <source>
        <dbReference type="ARBA" id="ARBA00012438"/>
    </source>
</evidence>
<dbReference type="InterPro" id="IPR002545">
    <property type="entry name" value="CheW-lke_dom"/>
</dbReference>
<dbReference type="CDD" id="cd16916">
    <property type="entry name" value="HATPase_CheA-like"/>
    <property type="match status" value="1"/>
</dbReference>
<evidence type="ECO:0000256" key="9">
    <source>
        <dbReference type="ARBA" id="ARBA00022840"/>
    </source>
</evidence>
<dbReference type="InterPro" id="IPR004105">
    <property type="entry name" value="CheA-like_dim"/>
</dbReference>
<feature type="domain" description="Histidine kinase" evidence="14">
    <location>
        <begin position="352"/>
        <end position="557"/>
    </location>
</feature>
<dbReference type="RefSeq" id="WP_207687618.1">
    <property type="nucleotide sequence ID" value="NZ_CP061799.1"/>
</dbReference>
<dbReference type="InterPro" id="IPR005467">
    <property type="entry name" value="His_kinase_dom"/>
</dbReference>
<dbReference type="PROSITE" id="PS50894">
    <property type="entry name" value="HPT"/>
    <property type="match status" value="1"/>
</dbReference>
<evidence type="ECO:0000259" key="16">
    <source>
        <dbReference type="PROSITE" id="PS50894"/>
    </source>
</evidence>